<sequence>MFQKKSECMEWMSGFIIYARMILDGKGSWKWLTAGLSMLLFVFPDLDLPGQSAEFPGNPEVIPIDRPGYYGEEGSTYVLTRDIYAEKSAFFLGKDITLDLNGHTITFANGAYDSLKNGGFEDGLDGWDLTEAPGAELLETRKTRPFIGEKLLGLKKGDQIVSSYMEVPYANRSYYAICGITGHVFRDMTGDLNNEMKISLLVEDEGGKVVEVWTDYGSETTKSSPVFNKSPRLGGGFIVAHLQGLPAGKYRLRIKAETDCLVDEVGIFPAFDVGIGIIGKTHPKGHYDHLYENQHAAFYDYTANFQSGTPLPGIPQVSGRGTVTIKNGTIISGSRGVMSWGIQSTADEVQVILDRVTIINQGINATAVDVPQAHISHCRFEVNNPQLIHRHGSQHYAVDLRGKGASEVAYSAFNGGQGCLVFKGVSSSIHHNTFVNQQRVTNHYSIMAMGDSSLIFENDIVPEIGSGIEIFRHKGIEIFNNRIRIAASPPTTEYGKEEFSTAAIRIADYGDKPGSPTGAYGNKVYNNTIEVLGRTFPEYPEYTPMAWGIFYSASAGNNLILGNHITVKHPDASSQSEAAAFYIGGGLSGFGGEFRSNQVFSNVPAAWIASRYGGTINTRLAFNQFTNTSGRDMHPFRMGWESCGSCYAKEVTFVGNSYDKMDFGIDQTKQAHSYQRMMPLKVIWKGTSQAMPSIRVEEESGALIELGEFNKEGCWQTELLLESYRHPHSIVREGYWIIVGNEKRLVSGETSNSLTFGVED</sequence>
<protein>
    <recommendedName>
        <fullName evidence="3">Right handed beta helix domain-containing protein</fullName>
    </recommendedName>
</protein>
<dbReference type="EMBL" id="JAANYN010000002">
    <property type="protein sequence ID" value="NHE56066.1"/>
    <property type="molecule type" value="Genomic_DNA"/>
</dbReference>
<proteinExistence type="predicted"/>
<reference evidence="1 2" key="1">
    <citation type="submission" date="2020-03" db="EMBL/GenBank/DDBJ databases">
        <title>Cyclobacterium plantarum sp. nov., a marine bacterium isolated from a coastal-marine wetland.</title>
        <authorList>
            <person name="Sanchez-Porro C."/>
            <person name="Ventosa A."/>
            <person name="Amoozegar M."/>
        </authorList>
    </citation>
    <scope>NUCLEOTIDE SEQUENCE [LARGE SCALE GENOMIC DNA]</scope>
    <source>
        <strain evidence="1 2">GBPx2</strain>
    </source>
</reference>
<accession>A0ABX0H6E6</accession>
<dbReference type="RefSeq" id="WP_222851919.1">
    <property type="nucleotide sequence ID" value="NZ_JAANYN010000002.1"/>
</dbReference>
<dbReference type="InterPro" id="IPR012334">
    <property type="entry name" value="Pectin_lyas_fold"/>
</dbReference>
<dbReference type="SUPFAM" id="SSF51126">
    <property type="entry name" value="Pectin lyase-like"/>
    <property type="match status" value="1"/>
</dbReference>
<evidence type="ECO:0000313" key="2">
    <source>
        <dbReference type="Proteomes" id="UP000649799"/>
    </source>
</evidence>
<comment type="caution">
    <text evidence="1">The sequence shown here is derived from an EMBL/GenBank/DDBJ whole genome shotgun (WGS) entry which is preliminary data.</text>
</comment>
<evidence type="ECO:0000313" key="1">
    <source>
        <dbReference type="EMBL" id="NHE56066.1"/>
    </source>
</evidence>
<organism evidence="1 2">
    <name type="scientific">Cyclobacterium plantarum</name>
    <dbReference type="NCBI Taxonomy" id="2716263"/>
    <lineage>
        <taxon>Bacteria</taxon>
        <taxon>Pseudomonadati</taxon>
        <taxon>Bacteroidota</taxon>
        <taxon>Cytophagia</taxon>
        <taxon>Cytophagales</taxon>
        <taxon>Cyclobacteriaceae</taxon>
        <taxon>Cyclobacterium</taxon>
    </lineage>
</organism>
<evidence type="ECO:0008006" key="3">
    <source>
        <dbReference type="Google" id="ProtNLM"/>
    </source>
</evidence>
<dbReference type="Gene3D" id="2.160.20.10">
    <property type="entry name" value="Single-stranded right-handed beta-helix, Pectin lyase-like"/>
    <property type="match status" value="1"/>
</dbReference>
<keyword evidence="2" id="KW-1185">Reference proteome</keyword>
<name>A0ABX0H6E6_9BACT</name>
<dbReference type="InterPro" id="IPR011050">
    <property type="entry name" value="Pectin_lyase_fold/virulence"/>
</dbReference>
<dbReference type="Proteomes" id="UP000649799">
    <property type="component" value="Unassembled WGS sequence"/>
</dbReference>
<gene>
    <name evidence="1" type="ORF">G9Q97_04480</name>
</gene>